<accession>A0A9P8HZH5</accession>
<proteinExistence type="predicted"/>
<dbReference type="EMBL" id="JAGHQM010003967">
    <property type="protein sequence ID" value="KAH0538496.1"/>
    <property type="molecule type" value="Genomic_DNA"/>
</dbReference>
<reference evidence="2" key="1">
    <citation type="submission" date="2021-03" db="EMBL/GenBank/DDBJ databases">
        <title>Comparative genomics and phylogenomic investigation of the class Geoglossomycetes provide insights into ecological specialization and systematics.</title>
        <authorList>
            <person name="Melie T."/>
            <person name="Pirro S."/>
            <person name="Miller A.N."/>
            <person name="Quandt A."/>
        </authorList>
    </citation>
    <scope>NUCLEOTIDE SEQUENCE</scope>
    <source>
        <strain evidence="2">CAQ_001_2017</strain>
    </source>
</reference>
<feature type="region of interest" description="Disordered" evidence="1">
    <location>
        <begin position="114"/>
        <end position="155"/>
    </location>
</feature>
<gene>
    <name evidence="2" type="ORF">GP486_008774</name>
</gene>
<evidence type="ECO:0000256" key="1">
    <source>
        <dbReference type="SAM" id="MobiDB-lite"/>
    </source>
</evidence>
<sequence length="155" mass="16667">TEDASRETCLPANDSMWDSGVSLTIPGGTSRAHNLPQDITTNEPLLVSSSANAQAGNFARLAQASHLLGRVIRHTNDLPTDVEFRLEEARQLDRTIRALYKLLPGKGTDDSIGSCTPLAVSLQTKPPPTSHAPSGKTNDDEQPTSNHLTPLFTQN</sequence>
<organism evidence="2 3">
    <name type="scientific">Trichoglossum hirsutum</name>
    <dbReference type="NCBI Taxonomy" id="265104"/>
    <lineage>
        <taxon>Eukaryota</taxon>
        <taxon>Fungi</taxon>
        <taxon>Dikarya</taxon>
        <taxon>Ascomycota</taxon>
        <taxon>Pezizomycotina</taxon>
        <taxon>Geoglossomycetes</taxon>
        <taxon>Geoglossales</taxon>
        <taxon>Geoglossaceae</taxon>
        <taxon>Trichoglossum</taxon>
    </lineage>
</organism>
<dbReference type="Proteomes" id="UP000750711">
    <property type="component" value="Unassembled WGS sequence"/>
</dbReference>
<evidence type="ECO:0000313" key="2">
    <source>
        <dbReference type="EMBL" id="KAH0538496.1"/>
    </source>
</evidence>
<feature type="compositionally biased region" description="Polar residues" evidence="1">
    <location>
        <begin position="143"/>
        <end position="155"/>
    </location>
</feature>
<feature type="non-terminal residue" evidence="2">
    <location>
        <position position="155"/>
    </location>
</feature>
<comment type="caution">
    <text evidence="2">The sequence shown here is derived from an EMBL/GenBank/DDBJ whole genome shotgun (WGS) entry which is preliminary data.</text>
</comment>
<evidence type="ECO:0000313" key="3">
    <source>
        <dbReference type="Proteomes" id="UP000750711"/>
    </source>
</evidence>
<protein>
    <submittedName>
        <fullName evidence="2">Uncharacterized protein</fullName>
    </submittedName>
</protein>
<dbReference type="AlphaFoldDB" id="A0A9P8HZH5"/>
<keyword evidence="3" id="KW-1185">Reference proteome</keyword>
<name>A0A9P8HZH5_9PEZI</name>